<feature type="binding site" evidence="1">
    <location>
        <position position="259"/>
    </location>
    <ligand>
        <name>Mg(2+)</name>
        <dbReference type="ChEBI" id="CHEBI:18420"/>
        <label>1</label>
    </ligand>
</feature>
<sequence>MLWPRSVTGELKHASALEQRAVAAYWGMAIGDALGATVEFLLPNEIQAKHGVHDKIIGGGWLHLKKGEVTDDTTMALALGDAILEAGGIEGHTIGRHFDNWMKAKPVDIGNTVRHGILRFRNKGVLEAELNEYDGGNGACMRTLPLALATFGGSKEEMIAASRVQGRLTHNNPQSDSGTECVNEMLWIALDGGRLDCLIKPVEALIAADGDFRYRRKRQPSNPSGYIVDTLRVVFWSLFNTDSFEACLIDCVNRGGDADTTGAIVGAIAGALYGLEGIPSKWLRALNSDVKIQCRDQALALINAAPLGRVEPREADADAETEVSA</sequence>
<keyword evidence="3" id="KW-1185">Reference proteome</keyword>
<feature type="binding site" evidence="1">
    <location>
        <position position="257"/>
    </location>
    <ligand>
        <name>Mg(2+)</name>
        <dbReference type="ChEBI" id="CHEBI:18420"/>
        <label>1</label>
    </ligand>
</feature>
<dbReference type="OrthoDB" id="9806482at2"/>
<dbReference type="PANTHER" id="PTHR16222:SF12">
    <property type="entry name" value="ADP-RIBOSYLGLYCOHYDROLASE-RELATED"/>
    <property type="match status" value="1"/>
</dbReference>
<evidence type="ECO:0000313" key="2">
    <source>
        <dbReference type="EMBL" id="OSM02218.1"/>
    </source>
</evidence>
<feature type="binding site" evidence="1">
    <location>
        <position position="260"/>
    </location>
    <ligand>
        <name>Mg(2+)</name>
        <dbReference type="ChEBI" id="CHEBI:18420"/>
        <label>1</label>
    </ligand>
</feature>
<accession>A0A1Y2K2F9</accession>
<dbReference type="GO" id="GO:0016787">
    <property type="term" value="F:hydrolase activity"/>
    <property type="evidence" value="ECO:0007669"/>
    <property type="project" value="UniProtKB-KW"/>
</dbReference>
<dbReference type="InterPro" id="IPR036705">
    <property type="entry name" value="Ribosyl_crysJ1_sf"/>
</dbReference>
<gene>
    <name evidence="2" type="ORF">MAIT1_02323</name>
</gene>
<comment type="caution">
    <text evidence="2">The sequence shown here is derived from an EMBL/GenBank/DDBJ whole genome shotgun (WGS) entry which is preliminary data.</text>
</comment>
<dbReference type="Pfam" id="PF03747">
    <property type="entry name" value="ADP_ribosyl_GH"/>
    <property type="match status" value="1"/>
</dbReference>
<dbReference type="Gene3D" id="1.10.4080.10">
    <property type="entry name" value="ADP-ribosylation/Crystallin J1"/>
    <property type="match status" value="1"/>
</dbReference>
<dbReference type="GO" id="GO:0046872">
    <property type="term" value="F:metal ion binding"/>
    <property type="evidence" value="ECO:0007669"/>
    <property type="project" value="UniProtKB-KW"/>
</dbReference>
<dbReference type="Proteomes" id="UP000194003">
    <property type="component" value="Unassembled WGS sequence"/>
</dbReference>
<protein>
    <submittedName>
        <fullName evidence="2">Putative ADP-ribosyl-(Dinitrogen reductase) hydrolase DraG</fullName>
    </submittedName>
</protein>
<keyword evidence="2" id="KW-0378">Hydrolase</keyword>
<feature type="binding site" evidence="1">
    <location>
        <position position="72"/>
    </location>
    <ligand>
        <name>Mg(2+)</name>
        <dbReference type="ChEBI" id="CHEBI:18420"/>
        <label>1</label>
    </ligand>
</feature>
<reference evidence="2 3" key="1">
    <citation type="journal article" date="2016" name="BMC Genomics">
        <title>Combined genomic and structural analyses of a cultured magnetotactic bacterium reveals its niche adaptation to a dynamic environment.</title>
        <authorList>
            <person name="Araujo A.C."/>
            <person name="Morillo V."/>
            <person name="Cypriano J."/>
            <person name="Teixeira L.C."/>
            <person name="Leao P."/>
            <person name="Lyra S."/>
            <person name="Almeida L.G."/>
            <person name="Bazylinski D.A."/>
            <person name="Vasconcellos A.T."/>
            <person name="Abreu F."/>
            <person name="Lins U."/>
        </authorList>
    </citation>
    <scope>NUCLEOTIDE SEQUENCE [LARGE SCALE GENOMIC DNA]</scope>
    <source>
        <strain evidence="2 3">IT-1</strain>
    </source>
</reference>
<dbReference type="EMBL" id="LVJN01000020">
    <property type="protein sequence ID" value="OSM02218.1"/>
    <property type="molecule type" value="Genomic_DNA"/>
</dbReference>
<dbReference type="InterPro" id="IPR013479">
    <property type="entry name" value="ADP-ribosyl_diN_reduct_hydro"/>
</dbReference>
<evidence type="ECO:0000313" key="3">
    <source>
        <dbReference type="Proteomes" id="UP000194003"/>
    </source>
</evidence>
<keyword evidence="1" id="KW-0479">Metal-binding</keyword>
<keyword evidence="1" id="KW-0460">Magnesium</keyword>
<comment type="cofactor">
    <cofactor evidence="1">
        <name>Mg(2+)</name>
        <dbReference type="ChEBI" id="CHEBI:18420"/>
    </cofactor>
    <text evidence="1">Binds 2 magnesium ions per subunit.</text>
</comment>
<feature type="binding site" evidence="1">
    <location>
        <position position="70"/>
    </location>
    <ligand>
        <name>Mg(2+)</name>
        <dbReference type="ChEBI" id="CHEBI:18420"/>
        <label>1</label>
    </ligand>
</feature>
<organism evidence="2 3">
    <name type="scientific">Magnetofaba australis IT-1</name>
    <dbReference type="NCBI Taxonomy" id="1434232"/>
    <lineage>
        <taxon>Bacteria</taxon>
        <taxon>Pseudomonadati</taxon>
        <taxon>Pseudomonadota</taxon>
        <taxon>Magnetococcia</taxon>
        <taxon>Magnetococcales</taxon>
        <taxon>Magnetococcaceae</taxon>
        <taxon>Magnetofaba</taxon>
    </lineage>
</organism>
<dbReference type="PANTHER" id="PTHR16222">
    <property type="entry name" value="ADP-RIBOSYLGLYCOHYDROLASE"/>
    <property type="match status" value="1"/>
</dbReference>
<dbReference type="InterPro" id="IPR050792">
    <property type="entry name" value="ADP-ribosylglycohydrolase"/>
</dbReference>
<dbReference type="SUPFAM" id="SSF101478">
    <property type="entry name" value="ADP-ribosylglycohydrolase"/>
    <property type="match status" value="1"/>
</dbReference>
<name>A0A1Y2K2F9_9PROT</name>
<dbReference type="InterPro" id="IPR005502">
    <property type="entry name" value="Ribosyl_crysJ1"/>
</dbReference>
<feature type="binding site" evidence="1">
    <location>
        <position position="71"/>
    </location>
    <ligand>
        <name>Mg(2+)</name>
        <dbReference type="ChEBI" id="CHEBI:18420"/>
        <label>1</label>
    </ligand>
</feature>
<dbReference type="NCBIfam" id="TIGR02662">
    <property type="entry name" value="dinitro_DRAG"/>
    <property type="match status" value="1"/>
</dbReference>
<proteinExistence type="predicted"/>
<dbReference type="RefSeq" id="WP_085444701.1">
    <property type="nucleotide sequence ID" value="NZ_LVJN01000020.1"/>
</dbReference>
<dbReference type="STRING" id="1434232.MAIT1_02323"/>
<evidence type="ECO:0000256" key="1">
    <source>
        <dbReference type="PIRSR" id="PIRSR605502-1"/>
    </source>
</evidence>
<dbReference type="AlphaFoldDB" id="A0A1Y2K2F9"/>